<evidence type="ECO:0000313" key="3">
    <source>
        <dbReference type="Proteomes" id="UP001142374"/>
    </source>
</evidence>
<comment type="caution">
    <text evidence="2">The sequence shown here is derived from an EMBL/GenBank/DDBJ whole genome shotgun (WGS) entry which is preliminary data.</text>
</comment>
<dbReference type="Pfam" id="PF04717">
    <property type="entry name" value="Phage_base_V"/>
    <property type="match status" value="1"/>
</dbReference>
<organism evidence="2 3">
    <name type="scientific">Streptomyces telluris</name>
    <dbReference type="NCBI Taxonomy" id="2720021"/>
    <lineage>
        <taxon>Bacteria</taxon>
        <taxon>Bacillati</taxon>
        <taxon>Actinomycetota</taxon>
        <taxon>Actinomycetes</taxon>
        <taxon>Kitasatosporales</taxon>
        <taxon>Streptomycetaceae</taxon>
        <taxon>Streptomyces</taxon>
    </lineage>
</organism>
<accession>A0A9X2RLW9</accession>
<dbReference type="Proteomes" id="UP001142374">
    <property type="component" value="Unassembled WGS sequence"/>
</dbReference>
<name>A0A9X2RLW9_9ACTN</name>
<reference evidence="2" key="1">
    <citation type="submission" date="2022-06" db="EMBL/GenBank/DDBJ databases">
        <title>WGS of actinobacteria.</title>
        <authorList>
            <person name="Thawai C."/>
        </authorList>
    </citation>
    <scope>NUCLEOTIDE SEQUENCE</scope>
    <source>
        <strain evidence="2">AA8</strain>
    </source>
</reference>
<dbReference type="SUPFAM" id="SSF69255">
    <property type="entry name" value="gp5 N-terminal domain-like"/>
    <property type="match status" value="1"/>
</dbReference>
<protein>
    <submittedName>
        <fullName evidence="2">VgrG-related protein</fullName>
    </submittedName>
</protein>
<sequence>MTQRMYAAEPVIAFGSVLQELWADRLVEAVVDTAVGAPARARLRFRDPGNRLLAAAGIKVGSPLTVSVAAARRRARAEIFDGEVTALETEVDSDGTFTTVRATDRGHRLMRGRRVAAYVDTTVAEVAEAAAGRHGLKTGTIDAERTRIEHLAQPNLTDWELLTHLADQRGLRLSVKGSTVHMTRPAAASSAPAPTTGADRSPYVLQYGMNLMALQAAVSSEGQVADVEVRGWDPGTKAALSATASAGRSERLSLGVTPAQLGGAFGGGPSGLLVSGRPYTAAQQVDVAARGVAEEAAAAMARLSAEAAGTPELRAGVPIALAGVGEPFTGKYTVTACRHVFDGEQGYRTHVHVGPLPPPVVPYPPPLCGLGVAVGVVTDTKEPGQGQRGAVRLRLPWLSQDYVTDWVRTVQWGGTDGGGVFAPEAGDEVLVGFEHGRLDRPYVIGGLYNGVDAPTDHGLPLVDADTGRANRRSLASRTGDRLELLSATDGPQGVRLLTGDGKLTTHLDRKDTTIAFAAGEGEKTVRVSLDGRGDGTLTIDAGEAGSVIVTAGTVTVKAEGSGGGELRLEGATVTVESKGTLKLNGKSTTITGDTVDIN</sequence>
<dbReference type="InterPro" id="IPR037026">
    <property type="entry name" value="Vgr_OB-fold_dom_sf"/>
</dbReference>
<dbReference type="SUPFAM" id="SSF69279">
    <property type="entry name" value="Phage tail proteins"/>
    <property type="match status" value="1"/>
</dbReference>
<keyword evidence="3" id="KW-1185">Reference proteome</keyword>
<dbReference type="NCBIfam" id="NF033848">
    <property type="entry name" value="VgrG_rel"/>
    <property type="match status" value="1"/>
</dbReference>
<evidence type="ECO:0000313" key="2">
    <source>
        <dbReference type="EMBL" id="MCQ8771283.1"/>
    </source>
</evidence>
<evidence type="ECO:0000259" key="1">
    <source>
        <dbReference type="Pfam" id="PF04717"/>
    </source>
</evidence>
<proteinExistence type="predicted"/>
<gene>
    <name evidence="2" type="ORF">NQU55_16135</name>
</gene>
<dbReference type="EMBL" id="JANIID010000013">
    <property type="protein sequence ID" value="MCQ8771283.1"/>
    <property type="molecule type" value="Genomic_DNA"/>
</dbReference>
<dbReference type="AlphaFoldDB" id="A0A9X2RLW9"/>
<feature type="domain" description="Gp5/Type VI secretion system Vgr protein OB-fold" evidence="1">
    <location>
        <begin position="374"/>
        <end position="448"/>
    </location>
</feature>
<dbReference type="Pfam" id="PF05954">
    <property type="entry name" value="Phage_GPD"/>
    <property type="match status" value="1"/>
</dbReference>
<dbReference type="InterPro" id="IPR006531">
    <property type="entry name" value="Gp5/Vgr_OB"/>
</dbReference>
<dbReference type="InterPro" id="IPR047702">
    <property type="entry name" value="VgrG-rel"/>
</dbReference>
<dbReference type="RefSeq" id="WP_168096464.1">
    <property type="nucleotide sequence ID" value="NZ_JAATER010000675.1"/>
</dbReference>
<dbReference type="Gene3D" id="2.40.50.230">
    <property type="entry name" value="Gp5 N-terminal domain"/>
    <property type="match status" value="1"/>
</dbReference>